<name>A0A1J7J2W5_9PEZI</name>
<feature type="compositionally biased region" description="Basic residues" evidence="1">
    <location>
        <begin position="169"/>
        <end position="183"/>
    </location>
</feature>
<feature type="compositionally biased region" description="Basic residues" evidence="1">
    <location>
        <begin position="193"/>
        <end position="209"/>
    </location>
</feature>
<organism evidence="2 3">
    <name type="scientific">Coniochaeta ligniaria NRRL 30616</name>
    <dbReference type="NCBI Taxonomy" id="1408157"/>
    <lineage>
        <taxon>Eukaryota</taxon>
        <taxon>Fungi</taxon>
        <taxon>Dikarya</taxon>
        <taxon>Ascomycota</taxon>
        <taxon>Pezizomycotina</taxon>
        <taxon>Sordariomycetes</taxon>
        <taxon>Sordariomycetidae</taxon>
        <taxon>Coniochaetales</taxon>
        <taxon>Coniochaetaceae</taxon>
        <taxon>Coniochaeta</taxon>
    </lineage>
</organism>
<dbReference type="EMBL" id="KV875094">
    <property type="protein sequence ID" value="OIW33805.1"/>
    <property type="molecule type" value="Genomic_DNA"/>
</dbReference>
<feature type="region of interest" description="Disordered" evidence="1">
    <location>
        <begin position="396"/>
        <end position="429"/>
    </location>
</feature>
<dbReference type="InParanoid" id="A0A1J7J2W5"/>
<proteinExistence type="predicted"/>
<evidence type="ECO:0000313" key="3">
    <source>
        <dbReference type="Proteomes" id="UP000182658"/>
    </source>
</evidence>
<keyword evidence="3" id="KW-1185">Reference proteome</keyword>
<dbReference type="AlphaFoldDB" id="A0A1J7J2W5"/>
<sequence length="429" mass="45794">MLVPLVNICSSSTACSATYAYTPSFKMSTKVDVVALTIANCRFISPPDADFIVITTREPLGPWNAHVLRTVDGYRNLFLCATGLTPETATCELHARSADAARSYIGQNGYALVPGIKNRASKASNEQSANLSDSSSTVDVLDNDLSISSGCESLSDDETVSIASGAGGKKTKHKSRKEHKHKEGGKGDDVRLSRSHSRSSTRSASRSRSRSCSSSVDSELDAPRAWVRPNPPPMSMRPLAAGNPPPPPPPGYTSWPPHMPGMPRMASGPLQRTSAPSPPAPTTMGQGLPLHDVLIRIHWVGRGYAQVMKRLVVNRPTLQSAALAYVRRNPGVFGGAQPSDHHALKMPMGSPGSLPLFVSLRSLAMAGEQFDLRNYQGEKLSTLIQEVHDPSRLPKFEIDVSSPPPPPPSPHGANGFGRPASMGPVVSDC</sequence>
<evidence type="ECO:0000313" key="2">
    <source>
        <dbReference type="EMBL" id="OIW33805.1"/>
    </source>
</evidence>
<protein>
    <submittedName>
        <fullName evidence="2">Uncharacterized protein</fullName>
    </submittedName>
</protein>
<gene>
    <name evidence="2" type="ORF">CONLIGDRAFT_195228</name>
</gene>
<accession>A0A1J7J2W5</accession>
<feature type="region of interest" description="Disordered" evidence="1">
    <location>
        <begin position="156"/>
        <end position="282"/>
    </location>
</feature>
<evidence type="ECO:0000256" key="1">
    <source>
        <dbReference type="SAM" id="MobiDB-lite"/>
    </source>
</evidence>
<reference evidence="2 3" key="1">
    <citation type="submission" date="2016-10" db="EMBL/GenBank/DDBJ databases">
        <title>Draft genome sequence of Coniochaeta ligniaria NRRL30616, a lignocellulolytic fungus for bioabatement of inhibitors in plant biomass hydrolysates.</title>
        <authorList>
            <consortium name="DOE Joint Genome Institute"/>
            <person name="Jimenez D.J."/>
            <person name="Hector R.E."/>
            <person name="Riley R."/>
            <person name="Sun H."/>
            <person name="Grigoriev I.V."/>
            <person name="Van Elsas J.D."/>
            <person name="Nichols N.N."/>
        </authorList>
    </citation>
    <scope>NUCLEOTIDE SEQUENCE [LARGE SCALE GENOMIC DNA]</scope>
    <source>
        <strain evidence="2 3">NRRL 30616</strain>
    </source>
</reference>
<dbReference type="Proteomes" id="UP000182658">
    <property type="component" value="Unassembled WGS sequence"/>
</dbReference>
<dbReference type="OrthoDB" id="5148182at2759"/>